<dbReference type="KEGG" id="rmai:MACH21_26130"/>
<dbReference type="AlphaFoldDB" id="A0AA48HLG6"/>
<proteinExistence type="predicted"/>
<evidence type="ECO:0000313" key="2">
    <source>
        <dbReference type="Proteomes" id="UP001337723"/>
    </source>
</evidence>
<dbReference type="Proteomes" id="UP001337723">
    <property type="component" value="Chromosome"/>
</dbReference>
<dbReference type="EMBL" id="AP027266">
    <property type="protein sequence ID" value="BDW86436.1"/>
    <property type="molecule type" value="Genomic_DNA"/>
</dbReference>
<dbReference type="Gene3D" id="3.40.190.10">
    <property type="entry name" value="Periplasmic binding protein-like II"/>
    <property type="match status" value="1"/>
</dbReference>
<name>A0AA48HLG6_9RHOB</name>
<evidence type="ECO:0000313" key="1">
    <source>
        <dbReference type="EMBL" id="BDW86436.1"/>
    </source>
</evidence>
<reference evidence="1 2" key="1">
    <citation type="submission" date="2023-01" db="EMBL/GenBank/DDBJ databases">
        <title>Complete genome sequence of Roseicyclus marinus strain Dej080120_10.</title>
        <authorList>
            <person name="Ueki S."/>
            <person name="Maruyama F."/>
        </authorList>
    </citation>
    <scope>NUCLEOTIDE SEQUENCE [LARGE SCALE GENOMIC DNA]</scope>
    <source>
        <strain evidence="1 2">Dej080120_10</strain>
    </source>
</reference>
<keyword evidence="2" id="KW-1185">Reference proteome</keyword>
<accession>A0AA48HLG6</accession>
<organism evidence="1 2">
    <name type="scientific">Roseicyclus marinus</name>
    <dbReference type="NCBI Taxonomy" id="2161673"/>
    <lineage>
        <taxon>Bacteria</taxon>
        <taxon>Pseudomonadati</taxon>
        <taxon>Pseudomonadota</taxon>
        <taxon>Alphaproteobacteria</taxon>
        <taxon>Rhodobacterales</taxon>
        <taxon>Roseobacteraceae</taxon>
        <taxon>Roseicyclus</taxon>
    </lineage>
</organism>
<sequence length="64" mass="6626">MRMTQAAPIGLELNVGGQMAGSMSVEVEFLTTASDGIVTALPTGTVNVTISDMSCPMRQPDPKA</sequence>
<gene>
    <name evidence="1" type="ORF">MACH21_26130</name>
</gene>
<protein>
    <submittedName>
        <fullName evidence="1">Uncharacterized protein</fullName>
    </submittedName>
</protein>